<evidence type="ECO:0000313" key="1">
    <source>
        <dbReference type="EMBL" id="MFB9097169.1"/>
    </source>
</evidence>
<dbReference type="RefSeq" id="WP_236454220.1">
    <property type="nucleotide sequence ID" value="NZ_CBCSGE010000033.1"/>
</dbReference>
<gene>
    <name evidence="1" type="ORF">ACFFVF_11620</name>
</gene>
<reference evidence="1 2" key="1">
    <citation type="submission" date="2024-09" db="EMBL/GenBank/DDBJ databases">
        <authorList>
            <person name="Sun Q."/>
            <person name="Mori K."/>
        </authorList>
    </citation>
    <scope>NUCLEOTIDE SEQUENCE [LARGE SCALE GENOMIC DNA]</scope>
    <source>
        <strain evidence="1 2">CECT 7955</strain>
    </source>
</reference>
<keyword evidence="2" id="KW-1185">Reference proteome</keyword>
<sequence>MFYFEKNFGLFMGKLSDNKFYKHYAIQISISLHSEMILSLANEKEVIGNAFLIPPKRQHKLIIKSNQITMLINPLSFTGNRLYLQFGNLKDYILELE</sequence>
<proteinExistence type="predicted"/>
<evidence type="ECO:0000313" key="2">
    <source>
        <dbReference type="Proteomes" id="UP001589607"/>
    </source>
</evidence>
<comment type="caution">
    <text evidence="1">The sequence shown here is derived from an EMBL/GenBank/DDBJ whole genome shotgun (WGS) entry which is preliminary data.</text>
</comment>
<organism evidence="1 2">
    <name type="scientific">Flavobacterium jumunjinense</name>
    <dbReference type="NCBI Taxonomy" id="998845"/>
    <lineage>
        <taxon>Bacteria</taxon>
        <taxon>Pseudomonadati</taxon>
        <taxon>Bacteroidota</taxon>
        <taxon>Flavobacteriia</taxon>
        <taxon>Flavobacteriales</taxon>
        <taxon>Flavobacteriaceae</taxon>
        <taxon>Flavobacterium</taxon>
    </lineage>
</organism>
<accession>A0ABV5GPF3</accession>
<name>A0ABV5GPF3_9FLAO</name>
<protein>
    <submittedName>
        <fullName evidence="1">Uncharacterized protein</fullName>
    </submittedName>
</protein>
<dbReference type="EMBL" id="JBHMEY010000038">
    <property type="protein sequence ID" value="MFB9097169.1"/>
    <property type="molecule type" value="Genomic_DNA"/>
</dbReference>
<dbReference type="Proteomes" id="UP001589607">
    <property type="component" value="Unassembled WGS sequence"/>
</dbReference>